<dbReference type="EnsemblMetazoa" id="ASIC004213-RA">
    <property type="protein sequence ID" value="ASIC004213-PA"/>
    <property type="gene ID" value="ASIC004213"/>
</dbReference>
<dbReference type="EMBL" id="ATLV01012848">
    <property type="status" value="NOT_ANNOTATED_CDS"/>
    <property type="molecule type" value="Genomic_DNA"/>
</dbReference>
<evidence type="ECO:0000256" key="1">
    <source>
        <dbReference type="SAM" id="MobiDB-lite"/>
    </source>
</evidence>
<reference evidence="2 4" key="1">
    <citation type="journal article" date="2014" name="BMC Genomics">
        <title>Genome sequence of Anopheles sinensis provides insight into genetics basis of mosquito competence for malaria parasites.</title>
        <authorList>
            <person name="Zhou D."/>
            <person name="Zhang D."/>
            <person name="Ding G."/>
            <person name="Shi L."/>
            <person name="Hou Q."/>
            <person name="Ye Y."/>
            <person name="Xu Y."/>
            <person name="Zhou H."/>
            <person name="Xiong C."/>
            <person name="Li S."/>
            <person name="Yu J."/>
            <person name="Hong S."/>
            <person name="Yu X."/>
            <person name="Zou P."/>
            <person name="Chen C."/>
            <person name="Chang X."/>
            <person name="Wang W."/>
            <person name="Lv Y."/>
            <person name="Sun Y."/>
            <person name="Ma L."/>
            <person name="Shen B."/>
            <person name="Zhu C."/>
        </authorList>
    </citation>
    <scope>NUCLEOTIDE SEQUENCE [LARGE SCALE GENOMIC DNA]</scope>
</reference>
<accession>A0A084VGD7</accession>
<organism evidence="2">
    <name type="scientific">Anopheles sinensis</name>
    <name type="common">Mosquito</name>
    <dbReference type="NCBI Taxonomy" id="74873"/>
    <lineage>
        <taxon>Eukaryota</taxon>
        <taxon>Metazoa</taxon>
        <taxon>Ecdysozoa</taxon>
        <taxon>Arthropoda</taxon>
        <taxon>Hexapoda</taxon>
        <taxon>Insecta</taxon>
        <taxon>Pterygota</taxon>
        <taxon>Neoptera</taxon>
        <taxon>Endopterygota</taxon>
        <taxon>Diptera</taxon>
        <taxon>Nematocera</taxon>
        <taxon>Culicoidea</taxon>
        <taxon>Culicidae</taxon>
        <taxon>Anophelinae</taxon>
        <taxon>Anopheles</taxon>
    </lineage>
</organism>
<evidence type="ECO:0000313" key="2">
    <source>
        <dbReference type="EMBL" id="KFB37031.1"/>
    </source>
</evidence>
<keyword evidence="4" id="KW-1185">Reference proteome</keyword>
<feature type="region of interest" description="Disordered" evidence="1">
    <location>
        <begin position="85"/>
        <end position="117"/>
    </location>
</feature>
<proteinExistence type="predicted"/>
<dbReference type="VEuPathDB" id="VectorBase:ASIC004213"/>
<name>A0A084VGD7_ANOSI</name>
<protein>
    <submittedName>
        <fullName evidence="2 3">Polyketide synthase</fullName>
    </submittedName>
</protein>
<evidence type="ECO:0000313" key="4">
    <source>
        <dbReference type="Proteomes" id="UP000030765"/>
    </source>
</evidence>
<reference evidence="3" key="2">
    <citation type="submission" date="2020-05" db="UniProtKB">
        <authorList>
            <consortium name="EnsemblMetazoa"/>
        </authorList>
    </citation>
    <scope>IDENTIFICATION</scope>
</reference>
<dbReference type="EMBL" id="KE524818">
    <property type="protein sequence ID" value="KFB37031.1"/>
    <property type="molecule type" value="Genomic_DNA"/>
</dbReference>
<sequence length="209" mass="23240">MQRTFNDNGHKGARKQGLDGINKICTLLRFCEPFLRSVVTACLSAKPISRPTRHGSPGRVENTLRKEKDNRAEYSGIHFCERRRSAGPLPRSGKARKIGKPFPRGLPRVTGGGRPEPYTRPASVAAGRELNARALATDCQTLDGWQKSLAAYSECLPRIRRPRGGFVGFGYESAVNKHAHQGVLTCGKRCRHVRPRLMLNPKSDKLEIE</sequence>
<evidence type="ECO:0000313" key="3">
    <source>
        <dbReference type="EnsemblMetazoa" id="ASIC004213-PA"/>
    </source>
</evidence>
<dbReference type="Proteomes" id="UP000030765">
    <property type="component" value="Unassembled WGS sequence"/>
</dbReference>
<dbReference type="AlphaFoldDB" id="A0A084VGD7"/>
<gene>
    <name evidence="2" type="ORF">ZHAS_00004213</name>
</gene>